<accession>M5XMI0</accession>
<sequence length="199" mass="23180">MKKVSELNNLFDVPACAIIYSLYDTQHEIWPSSLQVQCDLKKFKTMPEMEQSRKMVNQESFLRQRIEKANEQLKNQRKEMTRVLFHSLTGKSLHNLNMVSLNDLGWLIDQSLKEIRVKIKILNEAKENKQVQVEPTGLLRQAFETNSIETMLRHPWFMGMKNSQDQHMGAGVGGGDEMIMPFWGQNHINVIWSNNAFFP</sequence>
<evidence type="ECO:0008006" key="3">
    <source>
        <dbReference type="Google" id="ProtNLM"/>
    </source>
</evidence>
<dbReference type="Gramene" id="ONI35400">
    <property type="protein sequence ID" value="ONI35400"/>
    <property type="gene ID" value="PRUPE_1G533600"/>
</dbReference>
<dbReference type="HOGENOM" id="CLU_053053_7_0_1"/>
<reference evidence="1 2" key="1">
    <citation type="journal article" date="2013" name="Nat. Genet.">
        <title>The high-quality draft genome of peach (Prunus persica) identifies unique patterns of genetic diversity, domestication and genome evolution.</title>
        <authorList>
            <consortium name="International Peach Genome Initiative"/>
            <person name="Verde I."/>
            <person name="Abbott A.G."/>
            <person name="Scalabrin S."/>
            <person name="Jung S."/>
            <person name="Shu S."/>
            <person name="Marroni F."/>
            <person name="Zhebentyayeva T."/>
            <person name="Dettori M.T."/>
            <person name="Grimwood J."/>
            <person name="Cattonaro F."/>
            <person name="Zuccolo A."/>
            <person name="Rossini L."/>
            <person name="Jenkins J."/>
            <person name="Vendramin E."/>
            <person name="Meisel L.A."/>
            <person name="Decroocq V."/>
            <person name="Sosinski B."/>
            <person name="Prochnik S."/>
            <person name="Mitros T."/>
            <person name="Policriti A."/>
            <person name="Cipriani G."/>
            <person name="Dondini L."/>
            <person name="Ficklin S."/>
            <person name="Goodstein D.M."/>
            <person name="Xuan P."/>
            <person name="Del Fabbro C."/>
            <person name="Aramini V."/>
            <person name="Copetti D."/>
            <person name="Gonzalez S."/>
            <person name="Horner D.S."/>
            <person name="Falchi R."/>
            <person name="Lucas S."/>
            <person name="Mica E."/>
            <person name="Maldonado J."/>
            <person name="Lazzari B."/>
            <person name="Bielenberg D."/>
            <person name="Pirona R."/>
            <person name="Miculan M."/>
            <person name="Barakat A."/>
            <person name="Testolin R."/>
            <person name="Stella A."/>
            <person name="Tartarini S."/>
            <person name="Tonutti P."/>
            <person name="Arus P."/>
            <person name="Orellana A."/>
            <person name="Wells C."/>
            <person name="Main D."/>
            <person name="Vizzotto G."/>
            <person name="Silva H."/>
            <person name="Salamini F."/>
            <person name="Schmutz J."/>
            <person name="Morgante M."/>
            <person name="Rokhsar D.S."/>
        </authorList>
    </citation>
    <scope>NUCLEOTIDE SEQUENCE [LARGE SCALE GENOMIC DNA]</scope>
    <source>
        <strain evidence="2">cv. Nemared</strain>
    </source>
</reference>
<dbReference type="eggNOG" id="KOG0014">
    <property type="taxonomic scope" value="Eukaryota"/>
</dbReference>
<dbReference type="Proteomes" id="UP000006882">
    <property type="component" value="Chromosome G1"/>
</dbReference>
<gene>
    <name evidence="1" type="ORF">PRUPE_1G533600</name>
</gene>
<dbReference type="InterPro" id="IPR036879">
    <property type="entry name" value="TF_MADSbox_sf"/>
</dbReference>
<dbReference type="EMBL" id="CM007651">
    <property type="protein sequence ID" value="ONI35400.1"/>
    <property type="molecule type" value="Genomic_DNA"/>
</dbReference>
<dbReference type="Gene3D" id="3.40.1810.10">
    <property type="entry name" value="Transcription factor, MADS-box"/>
    <property type="match status" value="1"/>
</dbReference>
<evidence type="ECO:0000313" key="1">
    <source>
        <dbReference type="EMBL" id="ONI35400.1"/>
    </source>
</evidence>
<organism evidence="1 2">
    <name type="scientific">Prunus persica</name>
    <name type="common">Peach</name>
    <name type="synonym">Amygdalus persica</name>
    <dbReference type="NCBI Taxonomy" id="3760"/>
    <lineage>
        <taxon>Eukaryota</taxon>
        <taxon>Viridiplantae</taxon>
        <taxon>Streptophyta</taxon>
        <taxon>Embryophyta</taxon>
        <taxon>Tracheophyta</taxon>
        <taxon>Spermatophyta</taxon>
        <taxon>Magnoliopsida</taxon>
        <taxon>eudicotyledons</taxon>
        <taxon>Gunneridae</taxon>
        <taxon>Pentapetalae</taxon>
        <taxon>rosids</taxon>
        <taxon>fabids</taxon>
        <taxon>Rosales</taxon>
        <taxon>Rosaceae</taxon>
        <taxon>Amygdaloideae</taxon>
        <taxon>Amygdaleae</taxon>
        <taxon>Prunus</taxon>
    </lineage>
</organism>
<dbReference type="GO" id="GO:0000981">
    <property type="term" value="F:DNA-binding transcription factor activity, RNA polymerase II-specific"/>
    <property type="evidence" value="ECO:0000318"/>
    <property type="project" value="GO_Central"/>
</dbReference>
<name>M5XMI0_PRUPE</name>
<proteinExistence type="predicted"/>
<dbReference type="AlphaFoldDB" id="M5XMI0"/>
<evidence type="ECO:0000313" key="2">
    <source>
        <dbReference type="Proteomes" id="UP000006882"/>
    </source>
</evidence>
<keyword evidence="2" id="KW-1185">Reference proteome</keyword>
<dbReference type="GO" id="GO:0046983">
    <property type="term" value="F:protein dimerization activity"/>
    <property type="evidence" value="ECO:0007669"/>
    <property type="project" value="InterPro"/>
</dbReference>
<dbReference type="GO" id="GO:0006357">
    <property type="term" value="P:regulation of transcription by RNA polymerase II"/>
    <property type="evidence" value="ECO:0000318"/>
    <property type="project" value="GO_Central"/>
</dbReference>
<dbReference type="GO" id="GO:0000978">
    <property type="term" value="F:RNA polymerase II cis-regulatory region sequence-specific DNA binding"/>
    <property type="evidence" value="ECO:0000318"/>
    <property type="project" value="GO_Central"/>
</dbReference>
<protein>
    <recommendedName>
        <fullName evidence="3">MADS-box domain-containing protein</fullName>
    </recommendedName>
</protein>
<dbReference type="SUPFAM" id="SSF55455">
    <property type="entry name" value="SRF-like"/>
    <property type="match status" value="1"/>
</dbReference>
<dbReference type="STRING" id="3760.M5XMI0"/>